<sequence>MIYADGQQRVLRVMSFNIWLSGKRVKNGLKKISDQIKAVDPDIVTIQELQTVEVGRNLTDLLGASKWQLIHHPNATYPDTAIITKHKFVSEPTGIQFQRNISDFLFKEDHFLNDSIVTYGLGASVELDDRRRINIFSLHLDWKSYGPYAANNKQVNSKKQIMIGERNKEGYGRAQNIEQLIASEAFKKYMGLSDEQLFIVAGDFNSPSHLDWIEEKKETHGGWTFEWPSTKLLTNEGFVDTYRHINPNVVKSPGETWSTVQKSVGPEWDWTIPEPQDRIDFIFYKPNSFSRPIRSETFAGQGQLSPIPDQWENEWPSDHYAVITDFAMDGGGK</sequence>
<reference evidence="3" key="1">
    <citation type="submission" date="2022-11" db="UniProtKB">
        <authorList>
            <consortium name="WormBaseParasite"/>
        </authorList>
    </citation>
    <scope>IDENTIFICATION</scope>
</reference>
<proteinExistence type="predicted"/>
<dbReference type="InterPro" id="IPR005135">
    <property type="entry name" value="Endo/exonuclease/phosphatase"/>
</dbReference>
<accession>A0A914I5H6</accession>
<dbReference type="InterPro" id="IPR036691">
    <property type="entry name" value="Endo/exonu/phosph_ase_sf"/>
</dbReference>
<dbReference type="GO" id="GO:0003824">
    <property type="term" value="F:catalytic activity"/>
    <property type="evidence" value="ECO:0007669"/>
    <property type="project" value="InterPro"/>
</dbReference>
<keyword evidence="2" id="KW-1185">Reference proteome</keyword>
<dbReference type="PANTHER" id="PTHR41349">
    <property type="match status" value="1"/>
</dbReference>
<dbReference type="SUPFAM" id="SSF56219">
    <property type="entry name" value="DNase I-like"/>
    <property type="match status" value="1"/>
</dbReference>
<dbReference type="Pfam" id="PF03372">
    <property type="entry name" value="Exo_endo_phos"/>
    <property type="match status" value="1"/>
</dbReference>
<dbReference type="PANTHER" id="PTHR41349:SF1">
    <property type="entry name" value="PROTEIN CBG08683"/>
    <property type="match status" value="1"/>
</dbReference>
<dbReference type="AlphaFoldDB" id="A0A914I5H6"/>
<feature type="domain" description="Endonuclease/exonuclease/phosphatase" evidence="1">
    <location>
        <begin position="14"/>
        <end position="319"/>
    </location>
</feature>
<evidence type="ECO:0000259" key="1">
    <source>
        <dbReference type="Pfam" id="PF03372"/>
    </source>
</evidence>
<evidence type="ECO:0000313" key="2">
    <source>
        <dbReference type="Proteomes" id="UP000887572"/>
    </source>
</evidence>
<protein>
    <submittedName>
        <fullName evidence="3">Endonuclease/exonuclease/phosphatase domain-containing protein</fullName>
    </submittedName>
</protein>
<organism evidence="2 3">
    <name type="scientific">Globodera rostochiensis</name>
    <name type="common">Golden nematode worm</name>
    <name type="synonym">Heterodera rostochiensis</name>
    <dbReference type="NCBI Taxonomy" id="31243"/>
    <lineage>
        <taxon>Eukaryota</taxon>
        <taxon>Metazoa</taxon>
        <taxon>Ecdysozoa</taxon>
        <taxon>Nematoda</taxon>
        <taxon>Chromadorea</taxon>
        <taxon>Rhabditida</taxon>
        <taxon>Tylenchina</taxon>
        <taxon>Tylenchomorpha</taxon>
        <taxon>Tylenchoidea</taxon>
        <taxon>Heteroderidae</taxon>
        <taxon>Heteroderinae</taxon>
        <taxon>Globodera</taxon>
    </lineage>
</organism>
<dbReference type="Gene3D" id="3.60.10.10">
    <property type="entry name" value="Endonuclease/exonuclease/phosphatase"/>
    <property type="match status" value="1"/>
</dbReference>
<dbReference type="Proteomes" id="UP000887572">
    <property type="component" value="Unplaced"/>
</dbReference>
<dbReference type="WBParaSite" id="Gr19_v10_g7699.t1">
    <property type="protein sequence ID" value="Gr19_v10_g7699.t1"/>
    <property type="gene ID" value="Gr19_v10_g7699"/>
</dbReference>
<name>A0A914I5H6_GLORO</name>
<evidence type="ECO:0000313" key="3">
    <source>
        <dbReference type="WBParaSite" id="Gr19_v10_g7699.t1"/>
    </source>
</evidence>